<keyword evidence="5 8" id="KW-0812">Transmembrane</keyword>
<protein>
    <submittedName>
        <fullName evidence="9">PurR-regulated permease PerM</fullName>
    </submittedName>
</protein>
<evidence type="ECO:0000256" key="6">
    <source>
        <dbReference type="ARBA" id="ARBA00022989"/>
    </source>
</evidence>
<dbReference type="Pfam" id="PF01594">
    <property type="entry name" value="AI-2E_transport"/>
    <property type="match status" value="1"/>
</dbReference>
<dbReference type="Proteomes" id="UP001429580">
    <property type="component" value="Unassembled WGS sequence"/>
</dbReference>
<feature type="transmembrane region" description="Helical" evidence="8">
    <location>
        <begin position="155"/>
        <end position="175"/>
    </location>
</feature>
<dbReference type="RefSeq" id="WP_246224952.1">
    <property type="nucleotide sequence ID" value="NZ_JAASQI010000001.1"/>
</dbReference>
<comment type="caution">
    <text evidence="9">The sequence shown here is derived from an EMBL/GenBank/DDBJ whole genome shotgun (WGS) entry which is preliminary data.</text>
</comment>
<keyword evidence="10" id="KW-1185">Reference proteome</keyword>
<evidence type="ECO:0000256" key="8">
    <source>
        <dbReference type="SAM" id="Phobius"/>
    </source>
</evidence>
<sequence>MSDFSPVERQMRFWIVALAALLVGVYLLRGILLPFVAGLALAYILDPVATRLERIGMGRLTASLLILLLFVLAFILTLVLLLPVVVNQLGVLLENLPANARNLQQWATEYGGPLIEHLGGPEALATVERSLTDIVGQAARWLGTFATSLWSGGQAVISVLALLVVTPVVAFYLLVDWGRMVETIDSWLPRRHADTIRTLAQDMNGAIAGFIRGQALVCFILGSFYAIALTSVGLNFGLLIGLVSGALTFIPYVGSFTGFVLSVGVALVQFWPDWTMIAVTVGIFLFGQFVEGNILSPKLVGDAVGLHPVWLMFALVAFGSLFGFVGLLLAVPIAAAIGVLTRFALQLYLASPLYTGADREPRARIHVDV</sequence>
<evidence type="ECO:0000313" key="9">
    <source>
        <dbReference type="EMBL" id="NIJ56323.1"/>
    </source>
</evidence>
<feature type="transmembrane region" description="Helical" evidence="8">
    <location>
        <begin position="65"/>
        <end position="86"/>
    </location>
</feature>
<keyword evidence="3" id="KW-0813">Transport</keyword>
<feature type="transmembrane region" description="Helical" evidence="8">
    <location>
        <begin position="274"/>
        <end position="290"/>
    </location>
</feature>
<evidence type="ECO:0000256" key="7">
    <source>
        <dbReference type="ARBA" id="ARBA00023136"/>
    </source>
</evidence>
<organism evidence="9 10">
    <name type="scientific">Pseudochelatococcus lubricantis</name>
    <dbReference type="NCBI Taxonomy" id="1538102"/>
    <lineage>
        <taxon>Bacteria</taxon>
        <taxon>Pseudomonadati</taxon>
        <taxon>Pseudomonadota</taxon>
        <taxon>Alphaproteobacteria</taxon>
        <taxon>Hyphomicrobiales</taxon>
        <taxon>Chelatococcaceae</taxon>
        <taxon>Pseudochelatococcus</taxon>
    </lineage>
</organism>
<evidence type="ECO:0000256" key="4">
    <source>
        <dbReference type="ARBA" id="ARBA00022475"/>
    </source>
</evidence>
<dbReference type="EMBL" id="JAASQI010000001">
    <property type="protein sequence ID" value="NIJ56323.1"/>
    <property type="molecule type" value="Genomic_DNA"/>
</dbReference>
<comment type="similarity">
    <text evidence="2">Belongs to the autoinducer-2 exporter (AI-2E) (TC 2.A.86) family.</text>
</comment>
<evidence type="ECO:0000256" key="5">
    <source>
        <dbReference type="ARBA" id="ARBA00022692"/>
    </source>
</evidence>
<feature type="transmembrane region" description="Helical" evidence="8">
    <location>
        <begin position="12"/>
        <end position="45"/>
    </location>
</feature>
<keyword evidence="4" id="KW-1003">Cell membrane</keyword>
<evidence type="ECO:0000256" key="1">
    <source>
        <dbReference type="ARBA" id="ARBA00004651"/>
    </source>
</evidence>
<dbReference type="InterPro" id="IPR002549">
    <property type="entry name" value="AI-2E-like"/>
</dbReference>
<evidence type="ECO:0000256" key="2">
    <source>
        <dbReference type="ARBA" id="ARBA00009773"/>
    </source>
</evidence>
<dbReference type="PANTHER" id="PTHR21716">
    <property type="entry name" value="TRANSMEMBRANE PROTEIN"/>
    <property type="match status" value="1"/>
</dbReference>
<feature type="transmembrane region" description="Helical" evidence="8">
    <location>
        <begin position="249"/>
        <end position="267"/>
    </location>
</feature>
<keyword evidence="7 8" id="KW-0472">Membrane</keyword>
<accession>A0ABX0UVB2</accession>
<evidence type="ECO:0000256" key="3">
    <source>
        <dbReference type="ARBA" id="ARBA00022448"/>
    </source>
</evidence>
<gene>
    <name evidence="9" type="ORF">FHS82_000136</name>
</gene>
<proteinExistence type="inferred from homology"/>
<keyword evidence="6 8" id="KW-1133">Transmembrane helix</keyword>
<feature type="transmembrane region" description="Helical" evidence="8">
    <location>
        <begin position="310"/>
        <end position="340"/>
    </location>
</feature>
<dbReference type="PANTHER" id="PTHR21716:SF53">
    <property type="entry name" value="PERMEASE PERM-RELATED"/>
    <property type="match status" value="1"/>
</dbReference>
<evidence type="ECO:0000313" key="10">
    <source>
        <dbReference type="Proteomes" id="UP001429580"/>
    </source>
</evidence>
<comment type="subcellular location">
    <subcellularLocation>
        <location evidence="1">Cell membrane</location>
        <topology evidence="1">Multi-pass membrane protein</topology>
    </subcellularLocation>
</comment>
<name>A0ABX0UVB2_9HYPH</name>
<feature type="transmembrane region" description="Helical" evidence="8">
    <location>
        <begin position="216"/>
        <end position="243"/>
    </location>
</feature>
<reference evidence="9 10" key="1">
    <citation type="submission" date="2020-03" db="EMBL/GenBank/DDBJ databases">
        <title>Genomic Encyclopedia of Type Strains, Phase IV (KMG-IV): sequencing the most valuable type-strain genomes for metagenomic binning, comparative biology and taxonomic classification.</title>
        <authorList>
            <person name="Goeker M."/>
        </authorList>
    </citation>
    <scope>NUCLEOTIDE SEQUENCE [LARGE SCALE GENOMIC DNA]</scope>
    <source>
        <strain evidence="9 10">DSM 103870</strain>
    </source>
</reference>